<evidence type="ECO:0000313" key="2">
    <source>
        <dbReference type="EMBL" id="GGN52574.1"/>
    </source>
</evidence>
<evidence type="ECO:0000313" key="3">
    <source>
        <dbReference type="Proteomes" id="UP000605099"/>
    </source>
</evidence>
<dbReference type="InterPro" id="IPR036881">
    <property type="entry name" value="Glyco_hydro_3_C_sf"/>
</dbReference>
<dbReference type="Gene3D" id="3.40.50.1700">
    <property type="entry name" value="Glycoside hydrolase family 3 C-terminal domain"/>
    <property type="match status" value="1"/>
</dbReference>
<reference evidence="3" key="1">
    <citation type="journal article" date="2019" name="Int. J. Syst. Evol. Microbiol.">
        <title>The Global Catalogue of Microorganisms (GCM) 10K type strain sequencing project: providing services to taxonomists for standard genome sequencing and annotation.</title>
        <authorList>
            <consortium name="The Broad Institute Genomics Platform"/>
            <consortium name="The Broad Institute Genome Sequencing Center for Infectious Disease"/>
            <person name="Wu L."/>
            <person name="Ma J."/>
        </authorList>
    </citation>
    <scope>NUCLEOTIDE SEQUENCE [LARGE SCALE GENOMIC DNA]</scope>
    <source>
        <strain evidence="3">CGMCC 1.6784</strain>
    </source>
</reference>
<gene>
    <name evidence="2" type="ORF">GCM10011349_26270</name>
</gene>
<dbReference type="EMBL" id="BMLK01000011">
    <property type="protein sequence ID" value="GGN52574.1"/>
    <property type="molecule type" value="Genomic_DNA"/>
</dbReference>
<sequence length="44" mass="4960">MAKQGIVLLRNERNVLPLAKTAKRIAVIEAKTADRRKGAKTWKD</sequence>
<evidence type="ECO:0000256" key="1">
    <source>
        <dbReference type="ARBA" id="ARBA00022801"/>
    </source>
</evidence>
<dbReference type="Proteomes" id="UP000605099">
    <property type="component" value="Unassembled WGS sequence"/>
</dbReference>
<name>A0ABQ2JRN7_9SPHN</name>
<comment type="caution">
    <text evidence="2">The sequence shown here is derived from an EMBL/GenBank/DDBJ whole genome shotgun (WGS) entry which is preliminary data.</text>
</comment>
<accession>A0ABQ2JRN7</accession>
<keyword evidence="3" id="KW-1185">Reference proteome</keyword>
<protein>
    <submittedName>
        <fullName evidence="2">Uncharacterized protein</fullName>
    </submittedName>
</protein>
<organism evidence="2 3">
    <name type="scientific">Novosphingobium indicum</name>
    <dbReference type="NCBI Taxonomy" id="462949"/>
    <lineage>
        <taxon>Bacteria</taxon>
        <taxon>Pseudomonadati</taxon>
        <taxon>Pseudomonadota</taxon>
        <taxon>Alphaproteobacteria</taxon>
        <taxon>Sphingomonadales</taxon>
        <taxon>Sphingomonadaceae</taxon>
        <taxon>Novosphingobium</taxon>
    </lineage>
</organism>
<keyword evidence="1" id="KW-0378">Hydrolase</keyword>
<proteinExistence type="predicted"/>
<dbReference type="SUPFAM" id="SSF52279">
    <property type="entry name" value="Beta-D-glucan exohydrolase, C-terminal domain"/>
    <property type="match status" value="1"/>
</dbReference>